<proteinExistence type="predicted"/>
<evidence type="ECO:0000313" key="2">
    <source>
        <dbReference type="Proteomes" id="UP000005837"/>
    </source>
</evidence>
<sequence>MVSIHILMRDSTLGFGGLSQWLKNFIAEDAIASMTHATNWTKINVCIFLFEKLCSFMQRHGCKVKERQGVCQAIKSKNFQVLMLGVWQ</sequence>
<protein>
    <submittedName>
        <fullName evidence="1">Uncharacterized protein</fullName>
    </submittedName>
</protein>
<dbReference type="RefSeq" id="WP_003823792.1">
    <property type="nucleotide sequence ID" value="NZ_EQ973320.1"/>
</dbReference>
<accession>C0DWC3</accession>
<gene>
    <name evidence="1" type="ORF">EIKCOROL_01673</name>
</gene>
<organism evidence="1 2">
    <name type="scientific">Eikenella corrodens ATCC 23834</name>
    <dbReference type="NCBI Taxonomy" id="546274"/>
    <lineage>
        <taxon>Bacteria</taxon>
        <taxon>Pseudomonadati</taxon>
        <taxon>Pseudomonadota</taxon>
        <taxon>Betaproteobacteria</taxon>
        <taxon>Neisseriales</taxon>
        <taxon>Neisseriaceae</taxon>
        <taxon>Eikenella</taxon>
    </lineage>
</organism>
<evidence type="ECO:0000313" key="1">
    <source>
        <dbReference type="EMBL" id="EEG23702.1"/>
    </source>
</evidence>
<dbReference type="EMBL" id="ACEA01000033">
    <property type="protein sequence ID" value="EEG23702.1"/>
    <property type="molecule type" value="Genomic_DNA"/>
</dbReference>
<comment type="caution">
    <text evidence="1">The sequence shown here is derived from an EMBL/GenBank/DDBJ whole genome shotgun (WGS) entry which is preliminary data.</text>
</comment>
<dbReference type="HOGENOM" id="CLU_2464186_0_0_4"/>
<dbReference type="Proteomes" id="UP000005837">
    <property type="component" value="Unassembled WGS sequence"/>
</dbReference>
<name>C0DWC3_EIKCO</name>
<dbReference type="AlphaFoldDB" id="C0DWC3"/>
<reference evidence="1 2" key="1">
    <citation type="submission" date="2009-01" db="EMBL/GenBank/DDBJ databases">
        <authorList>
            <person name="Fulton L."/>
            <person name="Clifton S."/>
            <person name="Chinwalla A.T."/>
            <person name="Mitreva M."/>
            <person name="Sodergren E."/>
            <person name="Weinstock G."/>
            <person name="Clifton S."/>
            <person name="Dooling D.J."/>
            <person name="Fulton B."/>
            <person name="Minx P."/>
            <person name="Pepin K.H."/>
            <person name="Johnson M."/>
            <person name="Bhonagiri V."/>
            <person name="Nash W.E."/>
            <person name="Mardis E.R."/>
            <person name="Wilson R.K."/>
        </authorList>
    </citation>
    <scope>NUCLEOTIDE SEQUENCE [LARGE SCALE GENOMIC DNA]</scope>
    <source>
        <strain evidence="1 2">ATCC 23834</strain>
    </source>
</reference>